<sequence>MTKDNQDHPKNVADIESLKNHADDKLIYINIEHLEIQTANVEELIYKLEKLDIKELSGALNIGNNLGTTVNKQPKQKTTDNNDERKKKNVHTKERHPTTRTKKENHKGKGNNIHPANERDWNYKMETNDKGIKISFL</sequence>
<name>A0A9X4AGK8_9BACI</name>
<keyword evidence="3" id="KW-1185">Reference proteome</keyword>
<dbReference type="Proteomes" id="UP001145069">
    <property type="component" value="Unassembled WGS sequence"/>
</dbReference>
<reference evidence="2" key="1">
    <citation type="submission" date="2022-06" db="EMBL/GenBank/DDBJ databases">
        <title>Aquibacillus sp. a new bacterium isolated from soil saline samples.</title>
        <authorList>
            <person name="Galisteo C."/>
            <person name="De La Haba R."/>
            <person name="Sanchez-Porro C."/>
            <person name="Ventosa A."/>
        </authorList>
    </citation>
    <scope>NUCLEOTIDE SEQUENCE</scope>
    <source>
        <strain evidence="2">3ASR75-54</strain>
    </source>
</reference>
<feature type="region of interest" description="Disordered" evidence="1">
    <location>
        <begin position="62"/>
        <end position="117"/>
    </location>
</feature>
<feature type="compositionally biased region" description="Basic and acidic residues" evidence="1">
    <location>
        <begin position="77"/>
        <end position="97"/>
    </location>
</feature>
<protein>
    <submittedName>
        <fullName evidence="2">Uncharacterized protein</fullName>
    </submittedName>
</protein>
<dbReference type="RefSeq" id="WP_272446451.1">
    <property type="nucleotide sequence ID" value="NZ_JAMQKC010000008.1"/>
</dbReference>
<feature type="compositionally biased region" description="Basic residues" evidence="1">
    <location>
        <begin position="98"/>
        <end position="109"/>
    </location>
</feature>
<feature type="compositionally biased region" description="Polar residues" evidence="1">
    <location>
        <begin position="62"/>
        <end position="73"/>
    </location>
</feature>
<gene>
    <name evidence="2" type="ORF">NC799_10810</name>
</gene>
<accession>A0A9X4AGK8</accession>
<proteinExistence type="predicted"/>
<evidence type="ECO:0000313" key="2">
    <source>
        <dbReference type="EMBL" id="MDC3417385.1"/>
    </source>
</evidence>
<comment type="caution">
    <text evidence="2">The sequence shown here is derived from an EMBL/GenBank/DDBJ whole genome shotgun (WGS) entry which is preliminary data.</text>
</comment>
<dbReference type="EMBL" id="JAMQKC010000008">
    <property type="protein sequence ID" value="MDC3417385.1"/>
    <property type="molecule type" value="Genomic_DNA"/>
</dbReference>
<evidence type="ECO:0000313" key="3">
    <source>
        <dbReference type="Proteomes" id="UP001145069"/>
    </source>
</evidence>
<dbReference type="AlphaFoldDB" id="A0A9X4AGK8"/>
<evidence type="ECO:0000256" key="1">
    <source>
        <dbReference type="SAM" id="MobiDB-lite"/>
    </source>
</evidence>
<organism evidence="2 3">
    <name type="scientific">Aquibacillus salsiterrae</name>
    <dbReference type="NCBI Taxonomy" id="2950439"/>
    <lineage>
        <taxon>Bacteria</taxon>
        <taxon>Bacillati</taxon>
        <taxon>Bacillota</taxon>
        <taxon>Bacilli</taxon>
        <taxon>Bacillales</taxon>
        <taxon>Bacillaceae</taxon>
        <taxon>Aquibacillus</taxon>
    </lineage>
</organism>